<accession>A0A1X2HU34</accession>
<gene>
    <name evidence="1" type="ORF">BCR43DRAFT_404728</name>
</gene>
<feature type="non-terminal residue" evidence="1">
    <location>
        <position position="1"/>
    </location>
</feature>
<dbReference type="InterPro" id="IPR017946">
    <property type="entry name" value="PLC-like_Pdiesterase_TIM-brl"/>
</dbReference>
<keyword evidence="2" id="KW-1185">Reference proteome</keyword>
<proteinExistence type="predicted"/>
<dbReference type="OrthoDB" id="7984201at2759"/>
<dbReference type="STRING" id="13706.A0A1X2HU34"/>
<feature type="non-terminal residue" evidence="1">
    <location>
        <position position="275"/>
    </location>
</feature>
<dbReference type="AlphaFoldDB" id="A0A1X2HU34"/>
<dbReference type="EMBL" id="MCGN01000001">
    <property type="protein sequence ID" value="ORZ03076.1"/>
    <property type="molecule type" value="Genomic_DNA"/>
</dbReference>
<dbReference type="SUPFAM" id="SSF51695">
    <property type="entry name" value="PLC-like phosphodiesterases"/>
    <property type="match status" value="1"/>
</dbReference>
<dbReference type="PANTHER" id="PTHR13593">
    <property type="match status" value="1"/>
</dbReference>
<dbReference type="GO" id="GO:0008081">
    <property type="term" value="F:phosphoric diester hydrolase activity"/>
    <property type="evidence" value="ECO:0007669"/>
    <property type="project" value="InterPro"/>
</dbReference>
<organism evidence="1 2">
    <name type="scientific">Syncephalastrum racemosum</name>
    <name type="common">Filamentous fungus</name>
    <dbReference type="NCBI Taxonomy" id="13706"/>
    <lineage>
        <taxon>Eukaryota</taxon>
        <taxon>Fungi</taxon>
        <taxon>Fungi incertae sedis</taxon>
        <taxon>Mucoromycota</taxon>
        <taxon>Mucoromycotina</taxon>
        <taxon>Mucoromycetes</taxon>
        <taxon>Mucorales</taxon>
        <taxon>Syncephalastraceae</taxon>
        <taxon>Syncephalastrum</taxon>
    </lineage>
</organism>
<sequence>LLILVFSSARADEHENKDPSACNGHAELCDRTYNNVTYLVTHNAYATDSNIAANQDRSILEQLDDGVRGLKLTAIVKDDSLHLCHTHCSILDAGPVVDTLDTIAGWLKSHPSEVVTLMWNNGETAAIAKAYQNSAIFPMVYSLPQDTQAWPTLRDMISRNTRVVSFVDNWSDVPYLIDEFAHVFETPYDTTNPDQFLCTIDRPENPEHPNEMMYLVNHFLYGVIQLGKDHQIEVPQKDKAASTNHERLEAHLKDCIQSFQRKPTFVEVDFYAWGD</sequence>
<dbReference type="PANTHER" id="PTHR13593:SF140">
    <property type="entry name" value="PLC-LIKE PHOSPHODIESTERASE"/>
    <property type="match status" value="1"/>
</dbReference>
<reference evidence="1 2" key="1">
    <citation type="submission" date="2016-07" db="EMBL/GenBank/DDBJ databases">
        <title>Pervasive Adenine N6-methylation of Active Genes in Fungi.</title>
        <authorList>
            <consortium name="DOE Joint Genome Institute"/>
            <person name="Mondo S.J."/>
            <person name="Dannebaum R.O."/>
            <person name="Kuo R.C."/>
            <person name="Labutti K."/>
            <person name="Haridas S."/>
            <person name="Kuo A."/>
            <person name="Salamov A."/>
            <person name="Ahrendt S.R."/>
            <person name="Lipzen A."/>
            <person name="Sullivan W."/>
            <person name="Andreopoulos W.B."/>
            <person name="Clum A."/>
            <person name="Lindquist E."/>
            <person name="Daum C."/>
            <person name="Ramamoorthy G.K."/>
            <person name="Gryganskyi A."/>
            <person name="Culley D."/>
            <person name="Magnuson J.K."/>
            <person name="James T.Y."/>
            <person name="O'Malley M.A."/>
            <person name="Stajich J.E."/>
            <person name="Spatafora J.W."/>
            <person name="Visel A."/>
            <person name="Grigoriev I.V."/>
        </authorList>
    </citation>
    <scope>NUCLEOTIDE SEQUENCE [LARGE SCALE GENOMIC DNA]</scope>
    <source>
        <strain evidence="1 2">NRRL 2496</strain>
    </source>
</reference>
<protein>
    <submittedName>
        <fullName evidence="1">PLC-like phosphodiesterase</fullName>
    </submittedName>
</protein>
<dbReference type="Proteomes" id="UP000242180">
    <property type="component" value="Unassembled WGS sequence"/>
</dbReference>
<dbReference type="Gene3D" id="3.20.20.190">
    <property type="entry name" value="Phosphatidylinositol (PI) phosphodiesterase"/>
    <property type="match status" value="1"/>
</dbReference>
<dbReference type="InterPro" id="IPR051057">
    <property type="entry name" value="PI-PLC_domain"/>
</dbReference>
<evidence type="ECO:0000313" key="2">
    <source>
        <dbReference type="Proteomes" id="UP000242180"/>
    </source>
</evidence>
<dbReference type="OMA" id="YYFETPF"/>
<comment type="caution">
    <text evidence="1">The sequence shown here is derived from an EMBL/GenBank/DDBJ whole genome shotgun (WGS) entry which is preliminary data.</text>
</comment>
<dbReference type="Pfam" id="PF26146">
    <property type="entry name" value="PI-PLC_X"/>
    <property type="match status" value="1"/>
</dbReference>
<name>A0A1X2HU34_SYNRA</name>
<dbReference type="GO" id="GO:0006629">
    <property type="term" value="P:lipid metabolic process"/>
    <property type="evidence" value="ECO:0007669"/>
    <property type="project" value="InterPro"/>
</dbReference>
<evidence type="ECO:0000313" key="1">
    <source>
        <dbReference type="EMBL" id="ORZ03076.1"/>
    </source>
</evidence>
<dbReference type="InParanoid" id="A0A1X2HU34"/>